<sequence>MADTSPERRVRERPQLSDEVAAYGRELIMSGRVRPGEYVRVERIAAELDVSITPAREGLMALRGEGFVELAPRKGFAVAPLRRQDVRDIAFAQGALAGELAARAARALAPEALAGIERVQEAIERDARADPPEHIDELNHRFHREIYLAADAPKLTWMIETATRYTPRRFHAVIRGWNRIAVEDHRVILAALRTRDPDAARTAMNDHMVRSGELLVEHLEERGFWSGHDGT</sequence>
<dbReference type="Proteomes" id="UP001596380">
    <property type="component" value="Unassembled WGS sequence"/>
</dbReference>
<dbReference type="SUPFAM" id="SSF46785">
    <property type="entry name" value="Winged helix' DNA-binding domain"/>
    <property type="match status" value="1"/>
</dbReference>
<dbReference type="RefSeq" id="WP_206681556.1">
    <property type="nucleotide sequence ID" value="NZ_JBHSXE010000001.1"/>
</dbReference>
<gene>
    <name evidence="5" type="ORF">ACFQKB_25850</name>
</gene>
<dbReference type="InterPro" id="IPR008920">
    <property type="entry name" value="TF_FadR/GntR_C"/>
</dbReference>
<feature type="domain" description="HTH gntR-type" evidence="4">
    <location>
        <begin position="14"/>
        <end position="81"/>
    </location>
</feature>
<dbReference type="InterPro" id="IPR000524">
    <property type="entry name" value="Tscrpt_reg_HTH_GntR"/>
</dbReference>
<reference evidence="6" key="1">
    <citation type="journal article" date="2019" name="Int. J. Syst. Evol. Microbiol.">
        <title>The Global Catalogue of Microorganisms (GCM) 10K type strain sequencing project: providing services to taxonomists for standard genome sequencing and annotation.</title>
        <authorList>
            <consortium name="The Broad Institute Genomics Platform"/>
            <consortium name="The Broad Institute Genome Sequencing Center for Infectious Disease"/>
            <person name="Wu L."/>
            <person name="Ma J."/>
        </authorList>
    </citation>
    <scope>NUCLEOTIDE SEQUENCE [LARGE SCALE GENOMIC DNA]</scope>
    <source>
        <strain evidence="6">JCM 3369</strain>
    </source>
</reference>
<dbReference type="EMBL" id="JBHSXS010000017">
    <property type="protein sequence ID" value="MFC6883206.1"/>
    <property type="molecule type" value="Genomic_DNA"/>
</dbReference>
<dbReference type="Pfam" id="PF00392">
    <property type="entry name" value="GntR"/>
    <property type="match status" value="1"/>
</dbReference>
<dbReference type="Gene3D" id="1.10.10.10">
    <property type="entry name" value="Winged helix-like DNA-binding domain superfamily/Winged helix DNA-binding domain"/>
    <property type="match status" value="1"/>
</dbReference>
<evidence type="ECO:0000313" key="5">
    <source>
        <dbReference type="EMBL" id="MFC6883206.1"/>
    </source>
</evidence>
<evidence type="ECO:0000313" key="6">
    <source>
        <dbReference type="Proteomes" id="UP001596380"/>
    </source>
</evidence>
<comment type="caution">
    <text evidence="5">The sequence shown here is derived from an EMBL/GenBank/DDBJ whole genome shotgun (WGS) entry which is preliminary data.</text>
</comment>
<dbReference type="PROSITE" id="PS50949">
    <property type="entry name" value="HTH_GNTR"/>
    <property type="match status" value="1"/>
</dbReference>
<dbReference type="InterPro" id="IPR011711">
    <property type="entry name" value="GntR_C"/>
</dbReference>
<name>A0ABW2CRF7_9ACTN</name>
<dbReference type="PANTHER" id="PTHR43537:SF24">
    <property type="entry name" value="GLUCONATE OPERON TRANSCRIPTIONAL REPRESSOR"/>
    <property type="match status" value="1"/>
</dbReference>
<dbReference type="Pfam" id="PF07729">
    <property type="entry name" value="FCD"/>
    <property type="match status" value="1"/>
</dbReference>
<dbReference type="SMART" id="SM00895">
    <property type="entry name" value="FCD"/>
    <property type="match status" value="1"/>
</dbReference>
<keyword evidence="1" id="KW-0805">Transcription regulation</keyword>
<dbReference type="InterPro" id="IPR036390">
    <property type="entry name" value="WH_DNA-bd_sf"/>
</dbReference>
<keyword evidence="6" id="KW-1185">Reference proteome</keyword>
<dbReference type="SUPFAM" id="SSF48008">
    <property type="entry name" value="GntR ligand-binding domain-like"/>
    <property type="match status" value="1"/>
</dbReference>
<proteinExistence type="predicted"/>
<accession>A0ABW2CRF7</accession>
<dbReference type="InterPro" id="IPR036388">
    <property type="entry name" value="WH-like_DNA-bd_sf"/>
</dbReference>
<evidence type="ECO:0000256" key="1">
    <source>
        <dbReference type="ARBA" id="ARBA00023015"/>
    </source>
</evidence>
<organism evidence="5 6">
    <name type="scientific">Actinomadura yumaensis</name>
    <dbReference type="NCBI Taxonomy" id="111807"/>
    <lineage>
        <taxon>Bacteria</taxon>
        <taxon>Bacillati</taxon>
        <taxon>Actinomycetota</taxon>
        <taxon>Actinomycetes</taxon>
        <taxon>Streptosporangiales</taxon>
        <taxon>Thermomonosporaceae</taxon>
        <taxon>Actinomadura</taxon>
    </lineage>
</organism>
<keyword evidence="3" id="KW-0804">Transcription</keyword>
<dbReference type="SMART" id="SM00345">
    <property type="entry name" value="HTH_GNTR"/>
    <property type="match status" value="1"/>
</dbReference>
<evidence type="ECO:0000256" key="2">
    <source>
        <dbReference type="ARBA" id="ARBA00023125"/>
    </source>
</evidence>
<protein>
    <submittedName>
        <fullName evidence="5">GntR family transcriptional regulator</fullName>
    </submittedName>
</protein>
<evidence type="ECO:0000259" key="4">
    <source>
        <dbReference type="PROSITE" id="PS50949"/>
    </source>
</evidence>
<dbReference type="Gene3D" id="1.20.120.530">
    <property type="entry name" value="GntR ligand-binding domain-like"/>
    <property type="match status" value="1"/>
</dbReference>
<keyword evidence="2" id="KW-0238">DNA-binding</keyword>
<evidence type="ECO:0000256" key="3">
    <source>
        <dbReference type="ARBA" id="ARBA00023163"/>
    </source>
</evidence>
<dbReference type="PANTHER" id="PTHR43537">
    <property type="entry name" value="TRANSCRIPTIONAL REGULATOR, GNTR FAMILY"/>
    <property type="match status" value="1"/>
</dbReference>